<dbReference type="CDD" id="cd16914">
    <property type="entry name" value="EcfT"/>
    <property type="match status" value="1"/>
</dbReference>
<keyword evidence="4 5" id="KW-0472">Membrane</keyword>
<protein>
    <submittedName>
        <fullName evidence="6">Energy-coupling factor transporter transmembrane protein EcfT</fullName>
    </submittedName>
</protein>
<dbReference type="PANTHER" id="PTHR33514:SF13">
    <property type="entry name" value="PROTEIN ABCI12, CHLOROPLASTIC"/>
    <property type="match status" value="1"/>
</dbReference>
<organism evidence="6 7">
    <name type="scientific">Heyndrickxia vini</name>
    <dbReference type="NCBI Taxonomy" id="1476025"/>
    <lineage>
        <taxon>Bacteria</taxon>
        <taxon>Bacillati</taxon>
        <taxon>Bacillota</taxon>
        <taxon>Bacilli</taxon>
        <taxon>Bacillales</taxon>
        <taxon>Bacillaceae</taxon>
        <taxon>Heyndrickxia</taxon>
    </lineage>
</organism>
<evidence type="ECO:0000256" key="4">
    <source>
        <dbReference type="ARBA" id="ARBA00023136"/>
    </source>
</evidence>
<evidence type="ECO:0000256" key="1">
    <source>
        <dbReference type="ARBA" id="ARBA00004141"/>
    </source>
</evidence>
<keyword evidence="2 5" id="KW-0812">Transmembrane</keyword>
<feature type="transmembrane region" description="Helical" evidence="5">
    <location>
        <begin position="39"/>
        <end position="57"/>
    </location>
</feature>
<accession>A0ABX7E2V2</accession>
<gene>
    <name evidence="6" type="ORF">I5776_19480</name>
</gene>
<reference evidence="6 7" key="1">
    <citation type="submission" date="2020-11" db="EMBL/GenBank/DDBJ databases">
        <title>Taxonomic evaluation of the Bacillus sporothermodurans group of bacteria based on whole genome sequences.</title>
        <authorList>
            <person name="Fiedler G."/>
            <person name="Herbstmann A.-D."/>
            <person name="Doll E."/>
            <person name="Wenning M."/>
            <person name="Brinks E."/>
            <person name="Kabisch J."/>
            <person name="Breitenwieser F."/>
            <person name="Lappann M."/>
            <person name="Boehnlein C."/>
            <person name="Franz C."/>
        </authorList>
    </citation>
    <scope>NUCLEOTIDE SEQUENCE [LARGE SCALE GENOMIC DNA]</scope>
    <source>
        <strain evidence="6 7">JCM 19841</strain>
    </source>
</reference>
<sequence length="261" mass="29707">MEEEVNLLRLQLLNPSIKAIAVLVSVVLLAFVFDPLTPLLYLFFTVLITFIFGEVGIKKWCIRFIPFFIIAFGYVWTTTVFSHPPSNTSFVTYVNVGPIEITDYGLRTGLSLGLRVLCFAALSLLFILTTDTTKFMLSLIQQCKLPPKLAYGILAGYRFLPLLKEEFTIIRNAHRIRGVHREKGIKGRIQLLKKYTIPLLASAIRKAERTAIAMESKGFTGSRDRTFYHELKINGKDVLFFFVMVGLFIISKYVSEALFFL</sequence>
<keyword evidence="3 5" id="KW-1133">Transmembrane helix</keyword>
<evidence type="ECO:0000313" key="7">
    <source>
        <dbReference type="Proteomes" id="UP000595691"/>
    </source>
</evidence>
<feature type="transmembrane region" description="Helical" evidence="5">
    <location>
        <begin position="104"/>
        <end position="128"/>
    </location>
</feature>
<feature type="transmembrane region" description="Helical" evidence="5">
    <location>
        <begin position="238"/>
        <end position="255"/>
    </location>
</feature>
<proteinExistence type="predicted"/>
<dbReference type="Proteomes" id="UP000595691">
    <property type="component" value="Chromosome"/>
</dbReference>
<name>A0ABX7E2V2_9BACI</name>
<dbReference type="InterPro" id="IPR003339">
    <property type="entry name" value="ABC/ECF_trnsptr_transmembrane"/>
</dbReference>
<dbReference type="Pfam" id="PF02361">
    <property type="entry name" value="CbiQ"/>
    <property type="match status" value="1"/>
</dbReference>
<keyword evidence="7" id="KW-1185">Reference proteome</keyword>
<comment type="subcellular location">
    <subcellularLocation>
        <location evidence="1">Membrane</location>
        <topology evidence="1">Multi-pass membrane protein</topology>
    </subcellularLocation>
</comment>
<feature type="transmembrane region" description="Helical" evidence="5">
    <location>
        <begin position="64"/>
        <end position="84"/>
    </location>
</feature>
<evidence type="ECO:0000256" key="3">
    <source>
        <dbReference type="ARBA" id="ARBA00022989"/>
    </source>
</evidence>
<dbReference type="EMBL" id="CP065425">
    <property type="protein sequence ID" value="QQZ09132.1"/>
    <property type="molecule type" value="Genomic_DNA"/>
</dbReference>
<dbReference type="PANTHER" id="PTHR33514">
    <property type="entry name" value="PROTEIN ABCI12, CHLOROPLASTIC"/>
    <property type="match status" value="1"/>
</dbReference>
<evidence type="ECO:0000313" key="6">
    <source>
        <dbReference type="EMBL" id="QQZ09132.1"/>
    </source>
</evidence>
<feature type="transmembrane region" description="Helical" evidence="5">
    <location>
        <begin position="12"/>
        <end position="33"/>
    </location>
</feature>
<evidence type="ECO:0000256" key="5">
    <source>
        <dbReference type="SAM" id="Phobius"/>
    </source>
</evidence>
<evidence type="ECO:0000256" key="2">
    <source>
        <dbReference type="ARBA" id="ARBA00022692"/>
    </source>
</evidence>